<dbReference type="EMBL" id="EQ962656">
    <property type="protein sequence ID" value="EED16606.1"/>
    <property type="molecule type" value="Genomic_DNA"/>
</dbReference>
<dbReference type="RefSeq" id="XP_002483840.1">
    <property type="nucleotide sequence ID" value="XM_002483795.1"/>
</dbReference>
<evidence type="ECO:0000256" key="1">
    <source>
        <dbReference type="ARBA" id="ARBA00004141"/>
    </source>
</evidence>
<protein>
    <submittedName>
        <fullName evidence="6">Sugar transporter, putative</fullName>
    </submittedName>
</protein>
<feature type="transmembrane region" description="Helical" evidence="5">
    <location>
        <begin position="152"/>
        <end position="170"/>
    </location>
</feature>
<evidence type="ECO:0000256" key="5">
    <source>
        <dbReference type="SAM" id="Phobius"/>
    </source>
</evidence>
<dbReference type="InterPro" id="IPR050360">
    <property type="entry name" value="MFS_Sugar_Transporters"/>
</dbReference>
<feature type="transmembrane region" description="Helical" evidence="5">
    <location>
        <begin position="215"/>
        <end position="238"/>
    </location>
</feature>
<dbReference type="Pfam" id="PF00083">
    <property type="entry name" value="Sugar_tr"/>
    <property type="match status" value="1"/>
</dbReference>
<keyword evidence="4 5" id="KW-0472">Membrane</keyword>
<dbReference type="GO" id="GO:0016020">
    <property type="term" value="C:membrane"/>
    <property type="evidence" value="ECO:0007669"/>
    <property type="project" value="UniProtKB-SubCell"/>
</dbReference>
<keyword evidence="6" id="KW-0813">Transport</keyword>
<accession>B8MEH9</accession>
<dbReference type="PANTHER" id="PTHR48022">
    <property type="entry name" value="PLASTIDIC GLUCOSE TRANSPORTER 4"/>
    <property type="match status" value="1"/>
</dbReference>
<dbReference type="GeneID" id="8103654"/>
<dbReference type="Proteomes" id="UP000001745">
    <property type="component" value="Unassembled WGS sequence"/>
</dbReference>
<dbReference type="SUPFAM" id="SSF103473">
    <property type="entry name" value="MFS general substrate transporter"/>
    <property type="match status" value="1"/>
</dbReference>
<dbReference type="GO" id="GO:0005351">
    <property type="term" value="F:carbohydrate:proton symporter activity"/>
    <property type="evidence" value="ECO:0007669"/>
    <property type="project" value="TreeGrafter"/>
</dbReference>
<dbReference type="PANTHER" id="PTHR48022:SF22">
    <property type="entry name" value="MAJOR FACILITATOR SUPERFAMILY (MFS) PROFILE DOMAIN-CONTAINING PROTEIN"/>
    <property type="match status" value="1"/>
</dbReference>
<dbReference type="AlphaFoldDB" id="B8MEH9"/>
<sequence length="395" mass="43900">MNDFSNETIQRERSISVFREPSIHLDVAKAMEARLSNKNEGYSATTLAVAVNLHGRRQKEKPTIELIEQTEERRLVYLANEEDHALNKWASVKKYPWSFFWCNFAIWCILLVSFENQVSGNVTGIPDGGPVASAVVGALSFGQIADTIGRRWIILCALVISVVAVTLEFVATTNEIFFSCKFLNGFALGALSSVPVTNVGEIAPLALRRTYYNRWAYRAVFVAQYGYVAMAFAGIFFMPESPWWLVSKDREEKALSSLSRFGHSDVEKSKKLAFIKVTLKQVRLETEGATYLECFRCSNLRRTIISIAPLTIQALSRVVFAAGKSSLPLVISCHGNPNHTGAIRGTAAMILIYSWWYNLTIGAAGNTILTESSTSRLRVKTIAIGLALQNAIYTM</sequence>
<dbReference type="InterPro" id="IPR036259">
    <property type="entry name" value="MFS_trans_sf"/>
</dbReference>
<dbReference type="eggNOG" id="KOG0254">
    <property type="taxonomic scope" value="Eukaryota"/>
</dbReference>
<comment type="subcellular location">
    <subcellularLocation>
        <location evidence="1">Membrane</location>
        <topology evidence="1">Multi-pass membrane protein</topology>
    </subcellularLocation>
</comment>
<dbReference type="OrthoDB" id="4213702at2759"/>
<evidence type="ECO:0000313" key="6">
    <source>
        <dbReference type="EMBL" id="EED16606.1"/>
    </source>
</evidence>
<keyword evidence="7" id="KW-1185">Reference proteome</keyword>
<evidence type="ECO:0000256" key="2">
    <source>
        <dbReference type="ARBA" id="ARBA00022692"/>
    </source>
</evidence>
<feature type="transmembrane region" description="Helical" evidence="5">
    <location>
        <begin position="95"/>
        <end position="114"/>
    </location>
</feature>
<name>B8MEH9_TALSN</name>
<feature type="transmembrane region" description="Helical" evidence="5">
    <location>
        <begin position="182"/>
        <end position="203"/>
    </location>
</feature>
<dbReference type="InterPro" id="IPR005828">
    <property type="entry name" value="MFS_sugar_transport-like"/>
</dbReference>
<keyword evidence="2 5" id="KW-0812">Transmembrane</keyword>
<reference evidence="7" key="1">
    <citation type="journal article" date="2015" name="Genome Announc.">
        <title>Genome sequence of the AIDS-associated pathogen Penicillium marneffei (ATCC18224) and its near taxonomic relative Talaromyces stipitatus (ATCC10500).</title>
        <authorList>
            <person name="Nierman W.C."/>
            <person name="Fedorova-Abrams N.D."/>
            <person name="Andrianopoulos A."/>
        </authorList>
    </citation>
    <scope>NUCLEOTIDE SEQUENCE [LARGE SCALE GENOMIC DNA]</scope>
    <source>
        <strain evidence="7">ATCC 10500 / CBS 375.48 / QM 6759 / NRRL 1006</strain>
    </source>
</reference>
<dbReference type="InParanoid" id="B8MEH9"/>
<organism evidence="6 7">
    <name type="scientific">Talaromyces stipitatus (strain ATCC 10500 / CBS 375.48 / QM 6759 / NRRL 1006)</name>
    <name type="common">Penicillium stipitatum</name>
    <dbReference type="NCBI Taxonomy" id="441959"/>
    <lineage>
        <taxon>Eukaryota</taxon>
        <taxon>Fungi</taxon>
        <taxon>Dikarya</taxon>
        <taxon>Ascomycota</taxon>
        <taxon>Pezizomycotina</taxon>
        <taxon>Eurotiomycetes</taxon>
        <taxon>Eurotiomycetidae</taxon>
        <taxon>Eurotiales</taxon>
        <taxon>Trichocomaceae</taxon>
        <taxon>Talaromyces</taxon>
        <taxon>Talaromyces sect. Talaromyces</taxon>
    </lineage>
</organism>
<evidence type="ECO:0000313" key="7">
    <source>
        <dbReference type="Proteomes" id="UP000001745"/>
    </source>
</evidence>
<gene>
    <name evidence="6" type="ORF">TSTA_016810</name>
</gene>
<dbReference type="VEuPathDB" id="FungiDB:TSTA_016810"/>
<evidence type="ECO:0000256" key="4">
    <source>
        <dbReference type="ARBA" id="ARBA00023136"/>
    </source>
</evidence>
<dbReference type="HOGENOM" id="CLU_698641_0_0_1"/>
<keyword evidence="6" id="KW-0762">Sugar transport</keyword>
<dbReference type="PhylomeDB" id="B8MEH9"/>
<keyword evidence="3 5" id="KW-1133">Transmembrane helix</keyword>
<proteinExistence type="predicted"/>
<evidence type="ECO:0000256" key="3">
    <source>
        <dbReference type="ARBA" id="ARBA00022989"/>
    </source>
</evidence>
<dbReference type="Gene3D" id="1.20.1250.20">
    <property type="entry name" value="MFS general substrate transporter like domains"/>
    <property type="match status" value="1"/>
</dbReference>